<dbReference type="Pfam" id="PF00459">
    <property type="entry name" value="Inositol_P"/>
    <property type="match status" value="1"/>
</dbReference>
<evidence type="ECO:0000313" key="16">
    <source>
        <dbReference type="EMBL" id="VDO92755.1"/>
    </source>
</evidence>
<evidence type="ECO:0000256" key="11">
    <source>
        <dbReference type="ARBA" id="ARBA00022989"/>
    </source>
</evidence>
<evidence type="ECO:0000256" key="5">
    <source>
        <dbReference type="ARBA" id="ARBA00009759"/>
    </source>
</evidence>
<reference evidence="18" key="1">
    <citation type="submission" date="2016-06" db="UniProtKB">
        <authorList>
            <consortium name="WormBaseParasite"/>
        </authorList>
    </citation>
    <scope>IDENTIFICATION</scope>
</reference>
<comment type="similarity">
    <text evidence="5">Belongs to the inositol monophosphatase superfamily.</text>
</comment>
<name>A0A183IBG5_9BILA</name>
<dbReference type="Proteomes" id="UP000270296">
    <property type="component" value="Unassembled WGS sequence"/>
</dbReference>
<dbReference type="OrthoDB" id="74460at2759"/>
<evidence type="ECO:0000256" key="9">
    <source>
        <dbReference type="ARBA" id="ARBA00022801"/>
    </source>
</evidence>
<organism evidence="18">
    <name type="scientific">Soboliphyme baturini</name>
    <dbReference type="NCBI Taxonomy" id="241478"/>
    <lineage>
        <taxon>Eukaryota</taxon>
        <taxon>Metazoa</taxon>
        <taxon>Ecdysozoa</taxon>
        <taxon>Nematoda</taxon>
        <taxon>Enoplea</taxon>
        <taxon>Dorylaimia</taxon>
        <taxon>Dioctophymatida</taxon>
        <taxon>Dioctophymatoidea</taxon>
        <taxon>Soboliphymatidae</taxon>
        <taxon>Soboliphyme</taxon>
    </lineage>
</organism>
<keyword evidence="11 15" id="KW-1133">Transmembrane helix</keyword>
<protein>
    <recommendedName>
        <fullName evidence="6">inositol-phosphate phosphatase</fullName>
        <ecNumber evidence="6">3.1.3.25</ecNumber>
    </recommendedName>
    <alternativeName>
        <fullName evidence="13">Myo-inositol monophosphatase A3</fullName>
    </alternativeName>
</protein>
<keyword evidence="9" id="KW-0378">Hydrolase</keyword>
<dbReference type="GO" id="GO:0005737">
    <property type="term" value="C:cytoplasm"/>
    <property type="evidence" value="ECO:0007669"/>
    <property type="project" value="UniProtKB-ARBA"/>
</dbReference>
<dbReference type="PANTHER" id="PTHR43028">
    <property type="entry name" value="3'(2'),5'-BISPHOSPHATE NUCLEOTIDASE 1"/>
    <property type="match status" value="1"/>
</dbReference>
<feature type="binding site" evidence="14">
    <location>
        <position position="158"/>
    </location>
    <ligand>
        <name>Mg(2+)</name>
        <dbReference type="ChEBI" id="CHEBI:18420"/>
        <label>1</label>
        <note>catalytic</note>
    </ligand>
</feature>
<dbReference type="GO" id="GO:0016020">
    <property type="term" value="C:membrane"/>
    <property type="evidence" value="ECO:0007669"/>
    <property type="project" value="UniProtKB-SubCell"/>
</dbReference>
<evidence type="ECO:0000256" key="15">
    <source>
        <dbReference type="SAM" id="Phobius"/>
    </source>
</evidence>
<dbReference type="InterPro" id="IPR050725">
    <property type="entry name" value="CysQ/Inositol_MonoPase"/>
</dbReference>
<comment type="catalytic activity">
    <reaction evidence="1">
        <text>a myo-inositol phosphate + H2O = myo-inositol + phosphate</text>
        <dbReference type="Rhea" id="RHEA:24056"/>
        <dbReference type="ChEBI" id="CHEBI:15377"/>
        <dbReference type="ChEBI" id="CHEBI:17268"/>
        <dbReference type="ChEBI" id="CHEBI:43474"/>
        <dbReference type="ChEBI" id="CHEBI:84139"/>
        <dbReference type="EC" id="3.1.3.25"/>
    </reaction>
</comment>
<evidence type="ECO:0000256" key="13">
    <source>
        <dbReference type="ARBA" id="ARBA00042119"/>
    </source>
</evidence>
<evidence type="ECO:0000313" key="17">
    <source>
        <dbReference type="Proteomes" id="UP000270296"/>
    </source>
</evidence>
<dbReference type="GO" id="GO:0046872">
    <property type="term" value="F:metal ion binding"/>
    <property type="evidence" value="ECO:0007669"/>
    <property type="project" value="UniProtKB-KW"/>
</dbReference>
<evidence type="ECO:0000313" key="18">
    <source>
        <dbReference type="WBParaSite" id="SBAD_0000098901-mRNA-1"/>
    </source>
</evidence>
<sequence length="218" mass="25107">MELKCRWVNLGVLMVSLFFVYLFYLVWREGDRISREVTVDLRELIKYCVIAAETASTAIRKTHLSATVWQREKGKTREGANEYVTKADLISNQLIQNIFSRFPGIQVISEEKESLSSEEVASYEENYYELWQRISGIVSGVPSVHHSLADISVWVDPLDATQEYTGIVCCFISDSCLKFKTVFFTGDLNLMVGEAYNAWQGVQRVAKRSRSLQHWQRE</sequence>
<dbReference type="SUPFAM" id="SSF56655">
    <property type="entry name" value="Carbohydrate phosphatase"/>
    <property type="match status" value="1"/>
</dbReference>
<dbReference type="InterPro" id="IPR000760">
    <property type="entry name" value="Inositol_monophosphatase-like"/>
</dbReference>
<dbReference type="PANTHER" id="PTHR43028:SF4">
    <property type="entry name" value="INOSITOL MONOPHOSPHATASE 3"/>
    <property type="match status" value="1"/>
</dbReference>
<feature type="transmembrane region" description="Helical" evidence="15">
    <location>
        <begin position="7"/>
        <end position="27"/>
    </location>
</feature>
<dbReference type="EC" id="3.1.3.25" evidence="6"/>
<comment type="subcellular location">
    <subcellularLocation>
        <location evidence="3">Membrane</location>
        <topology evidence="3">Single-pass membrane protein</topology>
    </subcellularLocation>
</comment>
<evidence type="ECO:0000256" key="1">
    <source>
        <dbReference type="ARBA" id="ARBA00001033"/>
    </source>
</evidence>
<dbReference type="AlphaFoldDB" id="A0A183IBG5"/>
<gene>
    <name evidence="16" type="ORF">SBAD_LOCUS959</name>
</gene>
<dbReference type="Gene3D" id="3.30.540.10">
    <property type="entry name" value="Fructose-1,6-Bisphosphatase, subunit A, domain 1"/>
    <property type="match status" value="1"/>
</dbReference>
<dbReference type="GO" id="GO:0008254">
    <property type="term" value="F:3'-nucleotidase activity"/>
    <property type="evidence" value="ECO:0007669"/>
    <property type="project" value="TreeGrafter"/>
</dbReference>
<comment type="pathway">
    <text evidence="4">Polyol metabolism; myo-inositol biosynthesis; myo-inositol from D-glucose 6-phosphate: step 2/2.</text>
</comment>
<reference evidence="16 17" key="2">
    <citation type="submission" date="2018-11" db="EMBL/GenBank/DDBJ databases">
        <authorList>
            <consortium name="Pathogen Informatics"/>
        </authorList>
    </citation>
    <scope>NUCLEOTIDE SEQUENCE [LARGE SCALE GENOMIC DNA]</scope>
</reference>
<feature type="binding site" evidence="14">
    <location>
        <position position="110"/>
    </location>
    <ligand>
        <name>Mg(2+)</name>
        <dbReference type="ChEBI" id="CHEBI:18420"/>
        <label>1</label>
        <note>catalytic</note>
    </ligand>
</feature>
<keyword evidence="12 15" id="KW-0472">Membrane</keyword>
<evidence type="ECO:0000256" key="10">
    <source>
        <dbReference type="ARBA" id="ARBA00022842"/>
    </source>
</evidence>
<evidence type="ECO:0000256" key="2">
    <source>
        <dbReference type="ARBA" id="ARBA00001946"/>
    </source>
</evidence>
<dbReference type="FunFam" id="3.30.540.10:FF:000012">
    <property type="entry name" value="Blast:Putative inositol monophosphatase 3"/>
    <property type="match status" value="1"/>
</dbReference>
<keyword evidence="8 14" id="KW-0479">Metal-binding</keyword>
<dbReference type="GO" id="GO:0012505">
    <property type="term" value="C:endomembrane system"/>
    <property type="evidence" value="ECO:0007669"/>
    <property type="project" value="TreeGrafter"/>
</dbReference>
<feature type="binding site" evidence="14">
    <location>
        <position position="159"/>
    </location>
    <ligand>
        <name>Mg(2+)</name>
        <dbReference type="ChEBI" id="CHEBI:18420"/>
        <label>1</label>
        <note>catalytic</note>
    </ligand>
</feature>
<feature type="binding site" evidence="14">
    <location>
        <position position="156"/>
    </location>
    <ligand>
        <name>Mg(2+)</name>
        <dbReference type="ChEBI" id="CHEBI:18420"/>
        <label>1</label>
        <note>catalytic</note>
    </ligand>
</feature>
<comment type="cofactor">
    <cofactor evidence="2 14">
        <name>Mg(2+)</name>
        <dbReference type="ChEBI" id="CHEBI:18420"/>
    </cofactor>
</comment>
<evidence type="ECO:0000256" key="8">
    <source>
        <dbReference type="ARBA" id="ARBA00022723"/>
    </source>
</evidence>
<dbReference type="EMBL" id="UZAM01006668">
    <property type="protein sequence ID" value="VDO92755.1"/>
    <property type="molecule type" value="Genomic_DNA"/>
</dbReference>
<keyword evidence="10 14" id="KW-0460">Magnesium</keyword>
<evidence type="ECO:0000256" key="6">
    <source>
        <dbReference type="ARBA" id="ARBA00013106"/>
    </source>
</evidence>
<evidence type="ECO:0000256" key="4">
    <source>
        <dbReference type="ARBA" id="ARBA00005152"/>
    </source>
</evidence>
<dbReference type="WBParaSite" id="SBAD_0000098901-mRNA-1">
    <property type="protein sequence ID" value="SBAD_0000098901-mRNA-1"/>
    <property type="gene ID" value="SBAD_0000098901"/>
</dbReference>
<keyword evidence="7 15" id="KW-0812">Transmembrane</keyword>
<accession>A0A183IBG5</accession>
<evidence type="ECO:0000256" key="7">
    <source>
        <dbReference type="ARBA" id="ARBA00022692"/>
    </source>
</evidence>
<dbReference type="GO" id="GO:0052834">
    <property type="term" value="F:inositol monophosphate phosphatase activity"/>
    <property type="evidence" value="ECO:0007669"/>
    <property type="project" value="UniProtKB-EC"/>
</dbReference>
<evidence type="ECO:0000256" key="12">
    <source>
        <dbReference type="ARBA" id="ARBA00023136"/>
    </source>
</evidence>
<keyword evidence="17" id="KW-1185">Reference proteome</keyword>
<proteinExistence type="inferred from homology"/>
<evidence type="ECO:0000256" key="14">
    <source>
        <dbReference type="PIRSR" id="PIRSR600760-2"/>
    </source>
</evidence>
<evidence type="ECO:0000256" key="3">
    <source>
        <dbReference type="ARBA" id="ARBA00004167"/>
    </source>
</evidence>